<feature type="signal peptide" evidence="3">
    <location>
        <begin position="1"/>
        <end position="20"/>
    </location>
</feature>
<dbReference type="EMBL" id="LCTV02000014">
    <property type="protein sequence ID" value="PRQ70674.1"/>
    <property type="molecule type" value="Genomic_DNA"/>
</dbReference>
<feature type="compositionally biased region" description="Pro residues" evidence="2">
    <location>
        <begin position="397"/>
        <end position="408"/>
    </location>
</feature>
<comment type="caution">
    <text evidence="4">The sequence shown here is derived from an EMBL/GenBank/DDBJ whole genome shotgun (WGS) entry which is preliminary data.</text>
</comment>
<feature type="chain" id="PRO_5015784566" description="Proteophosphoglycan ppg4" evidence="3">
    <location>
        <begin position="21"/>
        <end position="621"/>
    </location>
</feature>
<keyword evidence="1" id="KW-0175">Coiled coil</keyword>
<feature type="compositionally biased region" description="Polar residues" evidence="2">
    <location>
        <begin position="593"/>
        <end position="603"/>
    </location>
</feature>
<evidence type="ECO:0000313" key="4">
    <source>
        <dbReference type="EMBL" id="PRQ70674.1"/>
    </source>
</evidence>
<feature type="compositionally biased region" description="Basic and acidic residues" evidence="2">
    <location>
        <begin position="54"/>
        <end position="69"/>
    </location>
</feature>
<feature type="compositionally biased region" description="Basic residues" evidence="2">
    <location>
        <begin position="610"/>
        <end position="621"/>
    </location>
</feature>
<feature type="region of interest" description="Disordered" evidence="2">
    <location>
        <begin position="512"/>
        <end position="579"/>
    </location>
</feature>
<evidence type="ECO:0008006" key="6">
    <source>
        <dbReference type="Google" id="ProtNLM"/>
    </source>
</evidence>
<feature type="region of interest" description="Disordered" evidence="2">
    <location>
        <begin position="38"/>
        <end position="77"/>
    </location>
</feature>
<feature type="compositionally biased region" description="Low complexity" evidence="2">
    <location>
        <begin position="382"/>
        <end position="396"/>
    </location>
</feature>
<reference evidence="4 5" key="1">
    <citation type="journal article" date="2018" name="Elife">
        <title>Functional genomics of lipid metabolism in the oleaginous yeast Rhodosporidium toruloides.</title>
        <authorList>
            <person name="Coradetti S.T."/>
            <person name="Pinel D."/>
            <person name="Geiselman G."/>
            <person name="Ito M."/>
            <person name="Mondo S."/>
            <person name="Reilly M.C."/>
            <person name="Cheng Y.F."/>
            <person name="Bauer S."/>
            <person name="Grigoriev I."/>
            <person name="Gladden J.M."/>
            <person name="Simmons B.A."/>
            <person name="Brem R."/>
            <person name="Arkin A.P."/>
            <person name="Skerker J.M."/>
        </authorList>
    </citation>
    <scope>NUCLEOTIDE SEQUENCE [LARGE SCALE GENOMIC DNA]</scope>
    <source>
        <strain evidence="4 5">NBRC 0880</strain>
    </source>
</reference>
<evidence type="ECO:0000256" key="2">
    <source>
        <dbReference type="SAM" id="MobiDB-lite"/>
    </source>
</evidence>
<protein>
    <recommendedName>
        <fullName evidence="6">Proteophosphoglycan ppg4</fullName>
    </recommendedName>
</protein>
<feature type="region of interest" description="Disordered" evidence="2">
    <location>
        <begin position="593"/>
        <end position="621"/>
    </location>
</feature>
<evidence type="ECO:0000313" key="5">
    <source>
        <dbReference type="Proteomes" id="UP000239560"/>
    </source>
</evidence>
<feature type="coiled-coil region" evidence="1">
    <location>
        <begin position="204"/>
        <end position="231"/>
    </location>
</feature>
<feature type="compositionally biased region" description="Low complexity" evidence="2">
    <location>
        <begin position="528"/>
        <end position="559"/>
    </location>
</feature>
<dbReference type="Proteomes" id="UP000239560">
    <property type="component" value="Unassembled WGS sequence"/>
</dbReference>
<feature type="region of interest" description="Disordered" evidence="2">
    <location>
        <begin position="382"/>
        <end position="408"/>
    </location>
</feature>
<accession>A0A2S9ZY50</accession>
<keyword evidence="3" id="KW-0732">Signal</keyword>
<sequence>MRTTSLVLLSLASASSLVAAKPAEGGSIEALLDRVAQRSDRSVSAKPSETPVAVKDDVKPAPAVEKADLSVEEDDGPRNKLVRRSRAQKHEKMAKRWVWATSIIQDGATSAPPVGSNVNLLSSSTTIAADTPTATLVAPSFPPVNSVNSSSTAVPPAASTVAPAAVNATSSSITASVASQTTGLLTKVRQTFKQREQALVARAYEDEEDDYADEELEFEDEEDDVEEHQEKKRWVWATGIIQDGATDAPPVGQNANLLTPSTTIILNTPAATLVPPTFAPVAATTPAASQAPNVLVAPVAVNSSSTTTSAPKTSMTPVARKFGHKAVGRAFHGQQENRRWVWATSIIQDGATDAPPVGENANLLSSSAYPVTTPAAALTPPSFPPVAASSSSSSSTTPPPAPSSTSVPPPAIAVAAASTTLAAPAAATTTSAPHGLAAFNPKHIFEEIEAGFEKLFHIHHSTTTAAPVQTTSAAPNAKRWVWATSVIQDGDPNAPPVGSNYNLLSGTTPANTPAATLVPPSFPPVDAPSPSSSSTTPAASKTPVLAASPVSQSSASQSPTHRVLFKDRHPASASSPPPVVAAANAAVTQSMLSAATKPTSAAQQWYRADPKRKRMARAKRA</sequence>
<name>A0A2S9ZY50_RHOTO</name>
<dbReference type="OrthoDB" id="2529700at2759"/>
<gene>
    <name evidence="4" type="ORF">AAT19DRAFT_10831</name>
</gene>
<dbReference type="AlphaFoldDB" id="A0A2S9ZY50"/>
<organism evidence="4 5">
    <name type="scientific">Rhodotorula toruloides</name>
    <name type="common">Yeast</name>
    <name type="synonym">Rhodosporidium toruloides</name>
    <dbReference type="NCBI Taxonomy" id="5286"/>
    <lineage>
        <taxon>Eukaryota</taxon>
        <taxon>Fungi</taxon>
        <taxon>Dikarya</taxon>
        <taxon>Basidiomycota</taxon>
        <taxon>Pucciniomycotina</taxon>
        <taxon>Microbotryomycetes</taxon>
        <taxon>Sporidiobolales</taxon>
        <taxon>Sporidiobolaceae</taxon>
        <taxon>Rhodotorula</taxon>
    </lineage>
</organism>
<evidence type="ECO:0000256" key="3">
    <source>
        <dbReference type="SAM" id="SignalP"/>
    </source>
</evidence>
<proteinExistence type="predicted"/>
<evidence type="ECO:0000256" key="1">
    <source>
        <dbReference type="SAM" id="Coils"/>
    </source>
</evidence>